<name>A0ABP7TZF3_9ACTN</name>
<accession>A0ABP7TZF3</accession>
<keyword evidence="3" id="KW-1185">Reference proteome</keyword>
<protein>
    <submittedName>
        <fullName evidence="2">Uncharacterized protein</fullName>
    </submittedName>
</protein>
<dbReference type="Proteomes" id="UP001500456">
    <property type="component" value="Unassembled WGS sequence"/>
</dbReference>
<dbReference type="EMBL" id="BAAAZX010000069">
    <property type="protein sequence ID" value="GAA4033296.1"/>
    <property type="molecule type" value="Genomic_DNA"/>
</dbReference>
<organism evidence="2 3">
    <name type="scientific">Streptomyces plumbiresistens</name>
    <dbReference type="NCBI Taxonomy" id="511811"/>
    <lineage>
        <taxon>Bacteria</taxon>
        <taxon>Bacillati</taxon>
        <taxon>Actinomycetota</taxon>
        <taxon>Actinomycetes</taxon>
        <taxon>Kitasatosporales</taxon>
        <taxon>Streptomycetaceae</taxon>
        <taxon>Streptomyces</taxon>
    </lineage>
</organism>
<feature type="compositionally biased region" description="Polar residues" evidence="1">
    <location>
        <begin position="77"/>
        <end position="89"/>
    </location>
</feature>
<evidence type="ECO:0000313" key="3">
    <source>
        <dbReference type="Proteomes" id="UP001500456"/>
    </source>
</evidence>
<evidence type="ECO:0000256" key="1">
    <source>
        <dbReference type="SAM" id="MobiDB-lite"/>
    </source>
</evidence>
<sequence length="89" mass="10132">MVYCSGPSPKQRRQRRLRLSIEPIRQYLGVSEFAECMVVDAHGRCRTASPSMPARCLVLSDDRPGHRLRRQPADVANRTTTTSMDPHRP</sequence>
<dbReference type="RefSeq" id="WP_345572048.1">
    <property type="nucleotide sequence ID" value="NZ_BAAAZX010000069.1"/>
</dbReference>
<proteinExistence type="predicted"/>
<feature type="region of interest" description="Disordered" evidence="1">
    <location>
        <begin position="63"/>
        <end position="89"/>
    </location>
</feature>
<gene>
    <name evidence="2" type="ORF">GCM10022232_93920</name>
</gene>
<evidence type="ECO:0000313" key="2">
    <source>
        <dbReference type="EMBL" id="GAA4033296.1"/>
    </source>
</evidence>
<reference evidence="3" key="1">
    <citation type="journal article" date="2019" name="Int. J. Syst. Evol. Microbiol.">
        <title>The Global Catalogue of Microorganisms (GCM) 10K type strain sequencing project: providing services to taxonomists for standard genome sequencing and annotation.</title>
        <authorList>
            <consortium name="The Broad Institute Genomics Platform"/>
            <consortium name="The Broad Institute Genome Sequencing Center for Infectious Disease"/>
            <person name="Wu L."/>
            <person name="Ma J."/>
        </authorList>
    </citation>
    <scope>NUCLEOTIDE SEQUENCE [LARGE SCALE GENOMIC DNA]</scope>
    <source>
        <strain evidence="3">JCM 16924</strain>
    </source>
</reference>
<comment type="caution">
    <text evidence="2">The sequence shown here is derived from an EMBL/GenBank/DDBJ whole genome shotgun (WGS) entry which is preliminary data.</text>
</comment>